<evidence type="ECO:0000256" key="1">
    <source>
        <dbReference type="SAM" id="MobiDB-lite"/>
    </source>
</evidence>
<dbReference type="EMBL" id="ML119727">
    <property type="protein sequence ID" value="RPA77405.1"/>
    <property type="molecule type" value="Genomic_DNA"/>
</dbReference>
<feature type="compositionally biased region" description="Low complexity" evidence="1">
    <location>
        <begin position="16"/>
        <end position="30"/>
    </location>
</feature>
<name>A0A3N4HUC6_ASCIM</name>
<keyword evidence="3" id="KW-1185">Reference proteome</keyword>
<proteinExistence type="predicted"/>
<dbReference type="OrthoDB" id="2351940at2759"/>
<dbReference type="Proteomes" id="UP000275078">
    <property type="component" value="Unassembled WGS sequence"/>
</dbReference>
<gene>
    <name evidence="2" type="ORF">BJ508DRAFT_417112</name>
</gene>
<feature type="compositionally biased region" description="Basic residues" evidence="1">
    <location>
        <begin position="1"/>
        <end position="12"/>
    </location>
</feature>
<accession>A0A3N4HUC6</accession>
<feature type="region of interest" description="Disordered" evidence="1">
    <location>
        <begin position="280"/>
        <end position="313"/>
    </location>
</feature>
<feature type="region of interest" description="Disordered" evidence="1">
    <location>
        <begin position="74"/>
        <end position="168"/>
    </location>
</feature>
<evidence type="ECO:0000313" key="3">
    <source>
        <dbReference type="Proteomes" id="UP000275078"/>
    </source>
</evidence>
<protein>
    <submittedName>
        <fullName evidence="2">Uncharacterized protein</fullName>
    </submittedName>
</protein>
<feature type="compositionally biased region" description="Low complexity" evidence="1">
    <location>
        <begin position="117"/>
        <end position="144"/>
    </location>
</feature>
<evidence type="ECO:0000313" key="2">
    <source>
        <dbReference type="EMBL" id="RPA77405.1"/>
    </source>
</evidence>
<sequence length="417" mass="46543">MESNRSSRRRRRESTSSDSSSSTYDSLRARMLQNLPTERASESERVAATSLTGDQLLPTIFALNRPAHLYFALRRSSTAPTTTTATTPRSPRPSQSQASPANSTAMSSNSTVTDSISTAPTGVSATSSSSSPTATRTRPYSPTRLISPSSEEKPSKRRRIVGRTGGQVEPKKLQLVIVDPDSHTVEGNSDRRNSVHNILNEDNSSYTFPLKPLGTPTILRFTLPGTEPHSFTLTRLIVEGVFTNARYAPRALTFIEGLVYISYELRTFDKSCAEYVLTNADTSDPYSDDEDDPNHPSDDSDDEDFLPDPPILRDGTEIKNTTSFEVFEDYSKLEEKQPEKKYAESEVPRAKVFIGKRKTKCEVVFEPELSGAFLELRLYTHRRNAPLKIKYIGAWGYDSTRCFPMKSTNNGEFVRVY</sequence>
<feature type="region of interest" description="Disordered" evidence="1">
    <location>
        <begin position="1"/>
        <end position="46"/>
    </location>
</feature>
<reference evidence="2 3" key="1">
    <citation type="journal article" date="2018" name="Nat. Ecol. Evol.">
        <title>Pezizomycetes genomes reveal the molecular basis of ectomycorrhizal truffle lifestyle.</title>
        <authorList>
            <person name="Murat C."/>
            <person name="Payen T."/>
            <person name="Noel B."/>
            <person name="Kuo A."/>
            <person name="Morin E."/>
            <person name="Chen J."/>
            <person name="Kohler A."/>
            <person name="Krizsan K."/>
            <person name="Balestrini R."/>
            <person name="Da Silva C."/>
            <person name="Montanini B."/>
            <person name="Hainaut M."/>
            <person name="Levati E."/>
            <person name="Barry K.W."/>
            <person name="Belfiori B."/>
            <person name="Cichocki N."/>
            <person name="Clum A."/>
            <person name="Dockter R.B."/>
            <person name="Fauchery L."/>
            <person name="Guy J."/>
            <person name="Iotti M."/>
            <person name="Le Tacon F."/>
            <person name="Lindquist E.A."/>
            <person name="Lipzen A."/>
            <person name="Malagnac F."/>
            <person name="Mello A."/>
            <person name="Molinier V."/>
            <person name="Miyauchi S."/>
            <person name="Poulain J."/>
            <person name="Riccioni C."/>
            <person name="Rubini A."/>
            <person name="Sitrit Y."/>
            <person name="Splivallo R."/>
            <person name="Traeger S."/>
            <person name="Wang M."/>
            <person name="Zifcakova L."/>
            <person name="Wipf D."/>
            <person name="Zambonelli A."/>
            <person name="Paolocci F."/>
            <person name="Nowrousian M."/>
            <person name="Ottonello S."/>
            <person name="Baldrian P."/>
            <person name="Spatafora J.W."/>
            <person name="Henrissat B."/>
            <person name="Nagy L.G."/>
            <person name="Aury J.M."/>
            <person name="Wincker P."/>
            <person name="Grigoriev I.V."/>
            <person name="Bonfante P."/>
            <person name="Martin F.M."/>
        </authorList>
    </citation>
    <scope>NUCLEOTIDE SEQUENCE [LARGE SCALE GENOMIC DNA]</scope>
    <source>
        <strain evidence="2 3">RN42</strain>
    </source>
</reference>
<dbReference type="AlphaFoldDB" id="A0A3N4HUC6"/>
<feature type="compositionally biased region" description="Low complexity" evidence="1">
    <location>
        <begin position="74"/>
        <end position="105"/>
    </location>
</feature>
<organism evidence="2 3">
    <name type="scientific">Ascobolus immersus RN42</name>
    <dbReference type="NCBI Taxonomy" id="1160509"/>
    <lineage>
        <taxon>Eukaryota</taxon>
        <taxon>Fungi</taxon>
        <taxon>Dikarya</taxon>
        <taxon>Ascomycota</taxon>
        <taxon>Pezizomycotina</taxon>
        <taxon>Pezizomycetes</taxon>
        <taxon>Pezizales</taxon>
        <taxon>Ascobolaceae</taxon>
        <taxon>Ascobolus</taxon>
    </lineage>
</organism>
<feature type="compositionally biased region" description="Polar residues" evidence="1">
    <location>
        <begin position="106"/>
        <end position="116"/>
    </location>
</feature>